<sequence length="214" mass="23834">MVTMVTCTSSRLAPLVSRGAPSGALRPRPLTRARRHRRFPARGVLGLGTGQEFDTFDACGFSVITNLVTPFWVLMVFAPNWKVTERVMESPWPVCLCALVHLALVGNGLQDPEAASRLEFFATQAVVKFSAMQEMREAPSFVSEEWAHVLVWDLFAGRYIFLDGKEKKVPTFHSLLGAFALGPVGLLAHQATIPLWHKLVEGRETRGESREEDR</sequence>
<accession>A0AAX4P162</accession>
<dbReference type="PANTHER" id="PTHR34543:SF1">
    <property type="entry name" value="PROTEIN ABA DEFICIENT 4, CHLOROPLASTIC"/>
    <property type="match status" value="1"/>
</dbReference>
<dbReference type="Proteomes" id="UP001472866">
    <property type="component" value="Chromosome 02"/>
</dbReference>
<dbReference type="EMBL" id="CP151502">
    <property type="protein sequence ID" value="WZN59679.1"/>
    <property type="molecule type" value="Genomic_DNA"/>
</dbReference>
<name>A0AAX4P162_9CHLO</name>
<organism evidence="1 2">
    <name type="scientific">Chloropicon roscoffensis</name>
    <dbReference type="NCBI Taxonomy" id="1461544"/>
    <lineage>
        <taxon>Eukaryota</taxon>
        <taxon>Viridiplantae</taxon>
        <taxon>Chlorophyta</taxon>
        <taxon>Chloropicophyceae</taxon>
        <taxon>Chloropicales</taxon>
        <taxon>Chloropicaceae</taxon>
        <taxon>Chloropicon</taxon>
    </lineage>
</organism>
<proteinExistence type="predicted"/>
<protein>
    <submittedName>
        <fullName evidence="1">DUF4281 domain-containing protein</fullName>
    </submittedName>
</protein>
<evidence type="ECO:0000313" key="1">
    <source>
        <dbReference type="EMBL" id="WZN59679.1"/>
    </source>
</evidence>
<reference evidence="1 2" key="1">
    <citation type="submission" date="2024-03" db="EMBL/GenBank/DDBJ databases">
        <title>Complete genome sequence of the green alga Chloropicon roscoffensis RCC1871.</title>
        <authorList>
            <person name="Lemieux C."/>
            <person name="Pombert J.-F."/>
            <person name="Otis C."/>
            <person name="Turmel M."/>
        </authorList>
    </citation>
    <scope>NUCLEOTIDE SEQUENCE [LARGE SCALE GENOMIC DNA]</scope>
    <source>
        <strain evidence="1 2">RCC1871</strain>
    </source>
</reference>
<keyword evidence="2" id="KW-1185">Reference proteome</keyword>
<dbReference type="Pfam" id="PF14108">
    <property type="entry name" value="ABA4-like"/>
    <property type="match status" value="1"/>
</dbReference>
<dbReference type="InterPro" id="IPR025461">
    <property type="entry name" value="ABA4-like"/>
</dbReference>
<dbReference type="AlphaFoldDB" id="A0AAX4P162"/>
<gene>
    <name evidence="1" type="ORF">HKI87_02g12050</name>
</gene>
<evidence type="ECO:0000313" key="2">
    <source>
        <dbReference type="Proteomes" id="UP001472866"/>
    </source>
</evidence>
<dbReference type="PANTHER" id="PTHR34543">
    <property type="entry name" value="PROTEIN ABA DEFICIENT 4, CHLOROPLASTIC"/>
    <property type="match status" value="1"/>
</dbReference>